<dbReference type="RefSeq" id="WP_106447181.1">
    <property type="nucleotide sequence ID" value="NZ_CP027669.1"/>
</dbReference>
<keyword evidence="2" id="KW-0472">Membrane</keyword>
<dbReference type="KEGG" id="simp:C6571_13715"/>
<dbReference type="InterPro" id="IPR045584">
    <property type="entry name" value="Pilin-like"/>
</dbReference>
<evidence type="ECO:0000256" key="2">
    <source>
        <dbReference type="SAM" id="Phobius"/>
    </source>
</evidence>
<dbReference type="OrthoDB" id="5296638at2"/>
<keyword evidence="2" id="KW-1133">Transmembrane helix</keyword>
<name>A0A2S0N222_9BURK</name>
<dbReference type="GO" id="GO:0015627">
    <property type="term" value="C:type II protein secretion system complex"/>
    <property type="evidence" value="ECO:0007669"/>
    <property type="project" value="InterPro"/>
</dbReference>
<dbReference type="SUPFAM" id="SSF54523">
    <property type="entry name" value="Pili subunits"/>
    <property type="match status" value="1"/>
</dbReference>
<keyword evidence="2" id="KW-0812">Transmembrane</keyword>
<feature type="transmembrane region" description="Helical" evidence="2">
    <location>
        <begin position="42"/>
        <end position="67"/>
    </location>
</feature>
<keyword evidence="4" id="KW-1185">Reference proteome</keyword>
<dbReference type="GO" id="GO:0015628">
    <property type="term" value="P:protein secretion by the type II secretion system"/>
    <property type="evidence" value="ECO:0007669"/>
    <property type="project" value="InterPro"/>
</dbReference>
<dbReference type="EMBL" id="CP027669">
    <property type="protein sequence ID" value="AVO42204.1"/>
    <property type="molecule type" value="Genomic_DNA"/>
</dbReference>
<feature type="transmembrane region" description="Helical" evidence="2">
    <location>
        <begin position="12"/>
        <end position="30"/>
    </location>
</feature>
<gene>
    <name evidence="3" type="ORF">C6571_13715</name>
</gene>
<protein>
    <submittedName>
        <fullName evidence="3">Prepilin-type cleavage/methylation domain-containing protein</fullName>
    </submittedName>
</protein>
<dbReference type="Gene3D" id="3.30.700.10">
    <property type="entry name" value="Glycoprotein, Type 4 Pilin"/>
    <property type="match status" value="1"/>
</dbReference>
<evidence type="ECO:0000256" key="1">
    <source>
        <dbReference type="ARBA" id="ARBA00022481"/>
    </source>
</evidence>
<sequence length="187" mass="20547">MKQAVFAERVERLLASFGSAPVVALCWRHFQRRQPVGNKLKVRVLGVTLVELMMVVLLIGLLVGIALPSYRAYLERTKIVTAKADILEISARLDRAFVATGTYPASLAAFGAVKTDPWGNPYQYLSMDGAKVGQKRKDKSLHPLNSDYDLYSMGPDGQSQTPLTAKTSRDDIIRANNGGFIGVAEDY</sequence>
<dbReference type="AlphaFoldDB" id="A0A2S0N222"/>
<evidence type="ECO:0000313" key="3">
    <source>
        <dbReference type="EMBL" id="AVO42204.1"/>
    </source>
</evidence>
<reference evidence="3 4" key="1">
    <citation type="submission" date="2018-03" db="EMBL/GenBank/DDBJ databases">
        <title>Genome sequencing of Simplicispira sp.</title>
        <authorList>
            <person name="Kim S.-J."/>
            <person name="Heo J."/>
            <person name="Kwon S.-W."/>
        </authorList>
    </citation>
    <scope>NUCLEOTIDE SEQUENCE [LARGE SCALE GENOMIC DNA]</scope>
    <source>
        <strain evidence="3 4">SC1-8</strain>
    </source>
</reference>
<organism evidence="3 4">
    <name type="scientific">Simplicispira suum</name>
    <dbReference type="NCBI Taxonomy" id="2109915"/>
    <lineage>
        <taxon>Bacteria</taxon>
        <taxon>Pseudomonadati</taxon>
        <taxon>Pseudomonadota</taxon>
        <taxon>Betaproteobacteria</taxon>
        <taxon>Burkholderiales</taxon>
        <taxon>Comamonadaceae</taxon>
        <taxon>Simplicispira</taxon>
    </lineage>
</organism>
<evidence type="ECO:0000313" key="4">
    <source>
        <dbReference type="Proteomes" id="UP000239326"/>
    </source>
</evidence>
<dbReference type="PRINTS" id="PR00813">
    <property type="entry name" value="BCTERIALGSPG"/>
</dbReference>
<accession>A0A2S0N222</accession>
<keyword evidence="1" id="KW-0488">Methylation</keyword>
<dbReference type="Proteomes" id="UP000239326">
    <property type="component" value="Chromosome"/>
</dbReference>
<dbReference type="InterPro" id="IPR000983">
    <property type="entry name" value="Bac_GSPG_pilin"/>
</dbReference>
<proteinExistence type="predicted"/>